<reference evidence="8" key="1">
    <citation type="submission" date="2023-04" db="EMBL/GenBank/DDBJ databases">
        <title>Ambrosiozyma monospora NBRC 1965.</title>
        <authorList>
            <person name="Ichikawa N."/>
            <person name="Sato H."/>
            <person name="Tonouchi N."/>
        </authorList>
    </citation>
    <scope>NUCLEOTIDE SEQUENCE</scope>
    <source>
        <strain evidence="8">NBRC 1965</strain>
    </source>
</reference>
<sequence>MQAQAQKSESQNPKRPKKYICDFGNCDKKFTRPCLLKQHQRSHYDNRPFECSFPKCGKTFYRAAHLRTHILIHTDAKPFNCANCQKGFNTRQQFTRHMKTHEKKRRSVKQPRSDQNGNDIKSTELFVSTKLVEQDTIPGNGSIVSRKGHSSKSNATINFQANSKFNVSDDEILNEEQIINSDQIILVPGPNAVHTTLSKHDEFQKLVNDETISLPVSVEDPNNALSVYSNYLNPYAISDTTRSITASTSVNHGPFLPTDTSLGISIIDPVLSEVTSDTVLPIYPEVNNTGPSSTNYTHTPLDDTNHETALNDVLNALLSQTQAASQALTSDIVKKSLFEQGQLWTCKDSMCQFKMNSEPPSAANENSNPKSDGEDNQQLQGLNLGMISFNSLGELIAHYDRAHHYVPEDLHALFDKLAWPPPYVDPITGLEYDEESLCQVLGEVVGKSGCPLTNFLEHQTASHSH</sequence>
<feature type="domain" description="C2H2-type" evidence="7">
    <location>
        <begin position="49"/>
        <end position="78"/>
    </location>
</feature>
<evidence type="ECO:0000256" key="2">
    <source>
        <dbReference type="ARBA" id="ARBA00022737"/>
    </source>
</evidence>
<dbReference type="AlphaFoldDB" id="A0A9W6YST6"/>
<dbReference type="EMBL" id="BSXU01000100">
    <property type="protein sequence ID" value="GMG19301.1"/>
    <property type="molecule type" value="Genomic_DNA"/>
</dbReference>
<gene>
    <name evidence="8" type="ORF">Amon01_000035800</name>
</gene>
<evidence type="ECO:0000256" key="1">
    <source>
        <dbReference type="ARBA" id="ARBA00022723"/>
    </source>
</evidence>
<dbReference type="OrthoDB" id="3437960at2759"/>
<feature type="region of interest" description="Disordered" evidence="6">
    <location>
        <begin position="96"/>
        <end position="119"/>
    </location>
</feature>
<feature type="domain" description="C2H2-type" evidence="7">
    <location>
        <begin position="79"/>
        <end position="106"/>
    </location>
</feature>
<keyword evidence="3 5" id="KW-0863">Zinc-finger</keyword>
<dbReference type="PROSITE" id="PS50157">
    <property type="entry name" value="ZINC_FINGER_C2H2_2"/>
    <property type="match status" value="3"/>
</dbReference>
<dbReference type="InterPro" id="IPR013087">
    <property type="entry name" value="Znf_C2H2_type"/>
</dbReference>
<protein>
    <submittedName>
        <fullName evidence="8">Unnamed protein product</fullName>
    </submittedName>
</protein>
<evidence type="ECO:0000256" key="4">
    <source>
        <dbReference type="ARBA" id="ARBA00022833"/>
    </source>
</evidence>
<dbReference type="GO" id="GO:0000981">
    <property type="term" value="F:DNA-binding transcription factor activity, RNA polymerase II-specific"/>
    <property type="evidence" value="ECO:0007669"/>
    <property type="project" value="UniProtKB-ARBA"/>
</dbReference>
<dbReference type="GO" id="GO:0008270">
    <property type="term" value="F:zinc ion binding"/>
    <property type="evidence" value="ECO:0007669"/>
    <property type="project" value="UniProtKB-KW"/>
</dbReference>
<dbReference type="FunFam" id="3.30.160.60:FF:000125">
    <property type="entry name" value="Putative zinc finger protein 143"/>
    <property type="match status" value="1"/>
</dbReference>
<keyword evidence="9" id="KW-1185">Reference proteome</keyword>
<comment type="caution">
    <text evidence="8">The sequence shown here is derived from an EMBL/GenBank/DDBJ whole genome shotgun (WGS) entry which is preliminary data.</text>
</comment>
<feature type="domain" description="C2H2-type" evidence="7">
    <location>
        <begin position="19"/>
        <end position="48"/>
    </location>
</feature>
<dbReference type="SMART" id="SM00355">
    <property type="entry name" value="ZnF_C2H2"/>
    <property type="match status" value="3"/>
</dbReference>
<evidence type="ECO:0000313" key="8">
    <source>
        <dbReference type="EMBL" id="GMG19301.1"/>
    </source>
</evidence>
<evidence type="ECO:0000259" key="7">
    <source>
        <dbReference type="PROSITE" id="PS50157"/>
    </source>
</evidence>
<evidence type="ECO:0000256" key="5">
    <source>
        <dbReference type="PROSITE-ProRule" id="PRU00042"/>
    </source>
</evidence>
<dbReference type="SUPFAM" id="SSF57667">
    <property type="entry name" value="beta-beta-alpha zinc fingers"/>
    <property type="match status" value="2"/>
</dbReference>
<dbReference type="PANTHER" id="PTHR23235:SF120">
    <property type="entry name" value="KRUPPEL-LIKE FACTOR 15"/>
    <property type="match status" value="1"/>
</dbReference>
<accession>A0A9W6YST6</accession>
<proteinExistence type="predicted"/>
<dbReference type="Gene3D" id="3.30.160.60">
    <property type="entry name" value="Classic Zinc Finger"/>
    <property type="match status" value="3"/>
</dbReference>
<organism evidence="8 9">
    <name type="scientific">Ambrosiozyma monospora</name>
    <name type="common">Yeast</name>
    <name type="synonym">Endomycopsis monosporus</name>
    <dbReference type="NCBI Taxonomy" id="43982"/>
    <lineage>
        <taxon>Eukaryota</taxon>
        <taxon>Fungi</taxon>
        <taxon>Dikarya</taxon>
        <taxon>Ascomycota</taxon>
        <taxon>Saccharomycotina</taxon>
        <taxon>Pichiomycetes</taxon>
        <taxon>Pichiales</taxon>
        <taxon>Pichiaceae</taxon>
        <taxon>Ambrosiozyma</taxon>
    </lineage>
</organism>
<name>A0A9W6YST6_AMBMO</name>
<dbReference type="Pfam" id="PF00096">
    <property type="entry name" value="zf-C2H2"/>
    <property type="match status" value="3"/>
</dbReference>
<dbReference type="InterPro" id="IPR036236">
    <property type="entry name" value="Znf_C2H2_sf"/>
</dbReference>
<dbReference type="PANTHER" id="PTHR23235">
    <property type="entry name" value="KRUEPPEL-LIKE TRANSCRIPTION FACTOR"/>
    <property type="match status" value="1"/>
</dbReference>
<dbReference type="PROSITE" id="PS00028">
    <property type="entry name" value="ZINC_FINGER_C2H2_1"/>
    <property type="match status" value="3"/>
</dbReference>
<evidence type="ECO:0000256" key="3">
    <source>
        <dbReference type="ARBA" id="ARBA00022771"/>
    </source>
</evidence>
<keyword evidence="2" id="KW-0677">Repeat</keyword>
<keyword evidence="4" id="KW-0862">Zinc</keyword>
<dbReference type="Proteomes" id="UP001165063">
    <property type="component" value="Unassembled WGS sequence"/>
</dbReference>
<feature type="compositionally biased region" description="Basic residues" evidence="6">
    <location>
        <begin position="96"/>
        <end position="109"/>
    </location>
</feature>
<evidence type="ECO:0000256" key="6">
    <source>
        <dbReference type="SAM" id="MobiDB-lite"/>
    </source>
</evidence>
<dbReference type="FunFam" id="3.30.160.60:FF:000624">
    <property type="entry name" value="zinc finger protein 697"/>
    <property type="match status" value="1"/>
</dbReference>
<evidence type="ECO:0000313" key="9">
    <source>
        <dbReference type="Proteomes" id="UP001165063"/>
    </source>
</evidence>
<dbReference type="GO" id="GO:0000978">
    <property type="term" value="F:RNA polymerase II cis-regulatory region sequence-specific DNA binding"/>
    <property type="evidence" value="ECO:0007669"/>
    <property type="project" value="TreeGrafter"/>
</dbReference>
<keyword evidence="1" id="KW-0479">Metal-binding</keyword>
<feature type="region of interest" description="Disordered" evidence="6">
    <location>
        <begin position="355"/>
        <end position="378"/>
    </location>
</feature>